<dbReference type="OrthoDB" id="5638848at2"/>
<evidence type="ECO:0000313" key="2">
    <source>
        <dbReference type="EMBL" id="SEH31791.1"/>
    </source>
</evidence>
<dbReference type="Gene3D" id="3.40.50.300">
    <property type="entry name" value="P-loop containing nucleotide triphosphate hydrolases"/>
    <property type="match status" value="1"/>
</dbReference>
<evidence type="ECO:0000259" key="1">
    <source>
        <dbReference type="Pfam" id="PF13521"/>
    </source>
</evidence>
<name>A0A1H6H7M9_CHRCI</name>
<sequence length="186" mass="21491">MKQDNSILYIMTGGPGGGKTTLLDELSKKGLITVPEEGRKIIKEQIHIGGEGLPWRDKELFAHLMFKESVKTYKRIRQLLNPKPVFFDRGILDTLGYMKLENIPIPASMEAKAREMTYNTTVFILPPWKEIYENDPERKQSIEQAVLTFECMKDIYREYSYSLVEVPKVSVEKRANFILDAISYTH</sequence>
<feature type="domain" description="NadR/Ttd14 AAA" evidence="1">
    <location>
        <begin position="9"/>
        <end position="174"/>
    </location>
</feature>
<dbReference type="InterPro" id="IPR038727">
    <property type="entry name" value="NadR/Ttd14_AAA_dom"/>
</dbReference>
<organism evidence="2 3">
    <name type="scientific">Chryseobacterium culicis</name>
    <dbReference type="NCBI Taxonomy" id="680127"/>
    <lineage>
        <taxon>Bacteria</taxon>
        <taxon>Pseudomonadati</taxon>
        <taxon>Bacteroidota</taxon>
        <taxon>Flavobacteriia</taxon>
        <taxon>Flavobacteriales</taxon>
        <taxon>Weeksellaceae</taxon>
        <taxon>Chryseobacterium group</taxon>
        <taxon>Chryseobacterium</taxon>
    </lineage>
</organism>
<proteinExistence type="predicted"/>
<gene>
    <name evidence="2" type="ORF">SAMN05421593_1568</name>
</gene>
<protein>
    <submittedName>
        <fullName evidence="2">Predicted ATPase</fullName>
    </submittedName>
</protein>
<dbReference type="RefSeq" id="WP_089690948.1">
    <property type="nucleotide sequence ID" value="NZ_FNWQ01000002.1"/>
</dbReference>
<dbReference type="STRING" id="680127.SAMN05421593_1568"/>
<dbReference type="EMBL" id="FNWQ01000002">
    <property type="protein sequence ID" value="SEH31791.1"/>
    <property type="molecule type" value="Genomic_DNA"/>
</dbReference>
<reference evidence="2 3" key="1">
    <citation type="submission" date="2016-10" db="EMBL/GenBank/DDBJ databases">
        <authorList>
            <person name="de Groot N.N."/>
        </authorList>
    </citation>
    <scope>NUCLEOTIDE SEQUENCE [LARGE SCALE GENOMIC DNA]</scope>
    <source>
        <strain evidence="2 3">DSM 23031</strain>
    </source>
</reference>
<dbReference type="Pfam" id="PF13521">
    <property type="entry name" value="AAA_28"/>
    <property type="match status" value="1"/>
</dbReference>
<dbReference type="AlphaFoldDB" id="A0A1H6H7M9"/>
<dbReference type="SUPFAM" id="SSF52540">
    <property type="entry name" value="P-loop containing nucleoside triphosphate hydrolases"/>
    <property type="match status" value="1"/>
</dbReference>
<evidence type="ECO:0000313" key="3">
    <source>
        <dbReference type="Proteomes" id="UP000198561"/>
    </source>
</evidence>
<dbReference type="Proteomes" id="UP000198561">
    <property type="component" value="Unassembled WGS sequence"/>
</dbReference>
<dbReference type="InterPro" id="IPR027417">
    <property type="entry name" value="P-loop_NTPase"/>
</dbReference>
<accession>A0A1H6H7M9</accession>